<dbReference type="Pfam" id="PF09661">
    <property type="entry name" value="DUF2398"/>
    <property type="match status" value="1"/>
</dbReference>
<accession>A0A7X2LYL4</accession>
<comment type="caution">
    <text evidence="1">The sequence shown here is derived from an EMBL/GenBank/DDBJ whole genome shotgun (WGS) entry which is preliminary data.</text>
</comment>
<dbReference type="NCBIfam" id="TIGR02678">
    <property type="entry name" value="TIGR02678 family protein"/>
    <property type="match status" value="1"/>
</dbReference>
<protein>
    <submittedName>
        <fullName evidence="1">TIGR02678 family protein</fullName>
    </submittedName>
</protein>
<sequence>MKAYDENFISCIEALFDNFWILRKEKEDLYYLIREYENELRTYFNKNFHFRLVIKPEFVKLEKIIVDYKDWMKIESFRDTKDFVLFFCLLAFLDDKVDAQFTLEDICDSIVSYYPNDHIIWTENEGYNNRLTLIRVIRFAINKNLMFVVDRDLDGFKGNASHAVLFQGTIMIKYFMRNLAYDLETANSFKDIIELHANEEKDLGVERKHRIYRKLFIEPVIYEDEVYDDEFAYLKQYAYSIKDHVDKYSDFQYEQYKSTVLLTRQEDKADVTKVLFPEEKKNVSKLAIQFATVLRNKVEEEEFVQDSKGRVELTNIDFTNILKDVKSAYQIYWTTNQKKATIDSIVKELIDYLTEWNLCKVIDEYNLIILDTLGRVEGKYEFEGETGEK</sequence>
<dbReference type="Proteomes" id="UP000448867">
    <property type="component" value="Unassembled WGS sequence"/>
</dbReference>
<evidence type="ECO:0000313" key="1">
    <source>
        <dbReference type="EMBL" id="MRX71963.1"/>
    </source>
</evidence>
<keyword evidence="2" id="KW-1185">Reference proteome</keyword>
<gene>
    <name evidence="1" type="ORF">GJU40_07225</name>
</gene>
<reference evidence="1 2" key="1">
    <citation type="submission" date="2019-11" db="EMBL/GenBank/DDBJ databases">
        <title>Bacillus lacus genome.</title>
        <authorList>
            <person name="Allen C.J."/>
            <person name="Newman J.D."/>
        </authorList>
    </citation>
    <scope>NUCLEOTIDE SEQUENCE [LARGE SCALE GENOMIC DNA]</scope>
    <source>
        <strain evidence="1 2">KCTC 33946</strain>
    </source>
</reference>
<dbReference type="InterPro" id="IPR013494">
    <property type="entry name" value="CHP02678"/>
</dbReference>
<dbReference type="EMBL" id="WKKI01000009">
    <property type="protein sequence ID" value="MRX71963.1"/>
    <property type="molecule type" value="Genomic_DNA"/>
</dbReference>
<organism evidence="1 2">
    <name type="scientific">Metabacillus lacus</name>
    <dbReference type="NCBI Taxonomy" id="1983721"/>
    <lineage>
        <taxon>Bacteria</taxon>
        <taxon>Bacillati</taxon>
        <taxon>Bacillota</taxon>
        <taxon>Bacilli</taxon>
        <taxon>Bacillales</taxon>
        <taxon>Bacillaceae</taxon>
        <taxon>Metabacillus</taxon>
    </lineage>
</organism>
<dbReference type="OrthoDB" id="1654131at2"/>
<dbReference type="RefSeq" id="WP_154307105.1">
    <property type="nucleotide sequence ID" value="NZ_WKKI01000009.1"/>
</dbReference>
<name>A0A7X2LYL4_9BACI</name>
<evidence type="ECO:0000313" key="2">
    <source>
        <dbReference type="Proteomes" id="UP000448867"/>
    </source>
</evidence>
<dbReference type="AlphaFoldDB" id="A0A7X2LYL4"/>
<proteinExistence type="predicted"/>